<dbReference type="Proteomes" id="UP000078200">
    <property type="component" value="Unassembled WGS sequence"/>
</dbReference>
<dbReference type="EnsemblMetazoa" id="GAUT042653-RA">
    <property type="protein sequence ID" value="GAUT042653-PA"/>
    <property type="gene ID" value="GAUT042653"/>
</dbReference>
<evidence type="ECO:0000313" key="2">
    <source>
        <dbReference type="Proteomes" id="UP000078200"/>
    </source>
</evidence>
<protein>
    <submittedName>
        <fullName evidence="1">Reverse transcriptase domain-containing protein</fullName>
    </submittedName>
</protein>
<reference evidence="1" key="1">
    <citation type="submission" date="2020-05" db="UniProtKB">
        <authorList>
            <consortium name="EnsemblMetazoa"/>
        </authorList>
    </citation>
    <scope>IDENTIFICATION</scope>
    <source>
        <strain evidence="1">TTRI</strain>
    </source>
</reference>
<dbReference type="AlphaFoldDB" id="A0A1A9VNJ3"/>
<dbReference type="VEuPathDB" id="VectorBase:GAUT042653"/>
<organism evidence="1 2">
    <name type="scientific">Glossina austeni</name>
    <name type="common">Savannah tsetse fly</name>
    <dbReference type="NCBI Taxonomy" id="7395"/>
    <lineage>
        <taxon>Eukaryota</taxon>
        <taxon>Metazoa</taxon>
        <taxon>Ecdysozoa</taxon>
        <taxon>Arthropoda</taxon>
        <taxon>Hexapoda</taxon>
        <taxon>Insecta</taxon>
        <taxon>Pterygota</taxon>
        <taxon>Neoptera</taxon>
        <taxon>Endopterygota</taxon>
        <taxon>Diptera</taxon>
        <taxon>Brachycera</taxon>
        <taxon>Muscomorpha</taxon>
        <taxon>Hippoboscoidea</taxon>
        <taxon>Glossinidae</taxon>
        <taxon>Glossina</taxon>
    </lineage>
</organism>
<evidence type="ECO:0000313" key="1">
    <source>
        <dbReference type="EnsemblMetazoa" id="GAUT042653-PA"/>
    </source>
</evidence>
<keyword evidence="2" id="KW-1185">Reference proteome</keyword>
<proteinExistence type="predicted"/>
<accession>A0A1A9VNJ3</accession>
<name>A0A1A9VNJ3_GLOAU</name>
<sequence length="267" mass="29261">MVVIVSPNGGLSQWYNISSQRIEDAEEDGSEKKFVQYIAHYLSEIATAMGADFAEVSVRGEVKQGDSHSAILFNAVMDKLVCELQKYSGVEINHTALRCLAYADGLLLFARTGEDAEKTGKGTLKTISETKNPSRFPYPKACLTTHAERIARHNAAQDKIELAARRNGWGVWIEGHIIARGGRLLKPDLDLTKGDRVCDVVGARGAWCAQNVALTAAIGIGPRTVENVITRDIRGGIIIHSTFMRRVCEPDLRNRATAAQDHAETMD</sequence>